<evidence type="ECO:0000256" key="3">
    <source>
        <dbReference type="ARBA" id="ARBA00022857"/>
    </source>
</evidence>
<gene>
    <name evidence="14" type="primary">dapB_2</name>
    <name evidence="14" type="ORF">SPACI_024120</name>
</gene>
<evidence type="ECO:0000313" key="14">
    <source>
        <dbReference type="EMBL" id="XFO72360.1"/>
    </source>
</evidence>
<protein>
    <recommendedName>
        <fullName evidence="9">4-hydroxy-tetrahydrodipicolinate reductase</fullName>
        <ecNumber evidence="9">1.17.1.8</ecNumber>
    </recommendedName>
</protein>
<evidence type="ECO:0000256" key="8">
    <source>
        <dbReference type="ARBA" id="ARBA00037922"/>
    </source>
</evidence>
<evidence type="ECO:0000256" key="1">
    <source>
        <dbReference type="ARBA" id="ARBA00006642"/>
    </source>
</evidence>
<dbReference type="InterPro" id="IPR023940">
    <property type="entry name" value="DHDPR_bac"/>
</dbReference>
<keyword evidence="5 14" id="KW-0560">Oxidoreductase</keyword>
<dbReference type="SUPFAM" id="SSF51735">
    <property type="entry name" value="NAD(P)-binding Rossmann-fold domains"/>
    <property type="match status" value="1"/>
</dbReference>
<evidence type="ECO:0000256" key="9">
    <source>
        <dbReference type="ARBA" id="ARBA00038983"/>
    </source>
</evidence>
<keyword evidence="6" id="KW-0520">NAD</keyword>
<evidence type="ECO:0000259" key="12">
    <source>
        <dbReference type="Pfam" id="PF01113"/>
    </source>
</evidence>
<evidence type="ECO:0000256" key="4">
    <source>
        <dbReference type="ARBA" id="ARBA00022915"/>
    </source>
</evidence>
<dbReference type="Proteomes" id="UP000216052">
    <property type="component" value="Chromosome"/>
</dbReference>
<keyword evidence="3" id="KW-0521">NADP</keyword>
<dbReference type="Pfam" id="PF01113">
    <property type="entry name" value="DapB_N"/>
    <property type="match status" value="1"/>
</dbReference>
<dbReference type="EC" id="1.17.1.8" evidence="9"/>
<dbReference type="EMBL" id="CP155571">
    <property type="protein sequence ID" value="XFO72360.1"/>
    <property type="molecule type" value="Genomic_DNA"/>
</dbReference>
<dbReference type="PANTHER" id="PTHR20836">
    <property type="entry name" value="DIHYDRODIPICOLINATE REDUCTASE"/>
    <property type="match status" value="1"/>
</dbReference>
<evidence type="ECO:0000256" key="6">
    <source>
        <dbReference type="ARBA" id="ARBA00023027"/>
    </source>
</evidence>
<dbReference type="GO" id="GO:0008839">
    <property type="term" value="F:4-hydroxy-tetrahydrodipicolinate reductase"/>
    <property type="evidence" value="ECO:0007669"/>
    <property type="project" value="UniProtKB-EC"/>
</dbReference>
<evidence type="ECO:0000256" key="2">
    <source>
        <dbReference type="ARBA" id="ARBA00022605"/>
    </source>
</evidence>
<evidence type="ECO:0000256" key="5">
    <source>
        <dbReference type="ARBA" id="ARBA00023002"/>
    </source>
</evidence>
<feature type="domain" description="Dihydrodipicolinate reductase C-terminal" evidence="13">
    <location>
        <begin position="132"/>
        <end position="243"/>
    </location>
</feature>
<sequence>MKQIRIGIFGFGKTGKVVAHEFLNESLFTLAWVVRKSNQDHHKYASRLLGHEFDAGEIFSIEDIHNGFFLERPVDALVDFSGSTGIYLYKKAAEAGIPIVAAISKYEQEEINLIKTFSKYTAVLHSPNITLGINVLMVAAQILQKIAPHADIEIVEEHFKGKKETSGTAVRIANVLGLNVEQHLNSIRVGGIVGRHEIIFGMPNQTIRLLHESISRAAFGQGAIFAVKYLLGQPPGLYTMETIIAEMFRENIPVY</sequence>
<comment type="pathway">
    <text evidence="8">Amino-acid biosynthesis; L-lysine biosynthesis via DAP pathway; (S)-tetrahydrodipicolinate from L-aspartate: step 4/4.</text>
</comment>
<dbReference type="Pfam" id="PF05173">
    <property type="entry name" value="DapB_C"/>
    <property type="match status" value="1"/>
</dbReference>
<evidence type="ECO:0000313" key="15">
    <source>
        <dbReference type="Proteomes" id="UP000216052"/>
    </source>
</evidence>
<dbReference type="InterPro" id="IPR000846">
    <property type="entry name" value="DapB_N"/>
</dbReference>
<dbReference type="InterPro" id="IPR022663">
    <property type="entry name" value="DapB_C"/>
</dbReference>
<organism evidence="14 15">
    <name type="scientific">Sporomusa acidovorans (strain ATCC 49682 / DSM 3132 / Mol)</name>
    <dbReference type="NCBI Taxonomy" id="1123286"/>
    <lineage>
        <taxon>Bacteria</taxon>
        <taxon>Bacillati</taxon>
        <taxon>Bacillota</taxon>
        <taxon>Negativicutes</taxon>
        <taxon>Selenomonadales</taxon>
        <taxon>Sporomusaceae</taxon>
        <taxon>Sporomusa</taxon>
    </lineage>
</organism>
<keyword evidence="15" id="KW-1185">Reference proteome</keyword>
<comment type="catalytic activity">
    <reaction evidence="11">
        <text>(S)-2,3,4,5-tetrahydrodipicolinate + NAD(+) + H2O = (2S,4S)-4-hydroxy-2,3,4,5-tetrahydrodipicolinate + NADH + H(+)</text>
        <dbReference type="Rhea" id="RHEA:35323"/>
        <dbReference type="ChEBI" id="CHEBI:15377"/>
        <dbReference type="ChEBI" id="CHEBI:15378"/>
        <dbReference type="ChEBI" id="CHEBI:16845"/>
        <dbReference type="ChEBI" id="CHEBI:57540"/>
        <dbReference type="ChEBI" id="CHEBI:57945"/>
        <dbReference type="ChEBI" id="CHEBI:67139"/>
        <dbReference type="EC" id="1.17.1.8"/>
    </reaction>
</comment>
<comment type="similarity">
    <text evidence="1">Belongs to the DapB family.</text>
</comment>
<comment type="catalytic activity">
    <reaction evidence="10">
        <text>(S)-2,3,4,5-tetrahydrodipicolinate + NADP(+) + H2O = (2S,4S)-4-hydroxy-2,3,4,5-tetrahydrodipicolinate + NADPH + H(+)</text>
        <dbReference type="Rhea" id="RHEA:35331"/>
        <dbReference type="ChEBI" id="CHEBI:15377"/>
        <dbReference type="ChEBI" id="CHEBI:15378"/>
        <dbReference type="ChEBI" id="CHEBI:16845"/>
        <dbReference type="ChEBI" id="CHEBI:57783"/>
        <dbReference type="ChEBI" id="CHEBI:58349"/>
        <dbReference type="ChEBI" id="CHEBI:67139"/>
        <dbReference type="EC" id="1.17.1.8"/>
    </reaction>
</comment>
<keyword evidence="4" id="KW-0220">Diaminopimelate biosynthesis</keyword>
<dbReference type="PANTHER" id="PTHR20836:SF0">
    <property type="entry name" value="4-HYDROXY-TETRAHYDRODIPICOLINATE REDUCTASE 1, CHLOROPLASTIC-RELATED"/>
    <property type="match status" value="1"/>
</dbReference>
<proteinExistence type="inferred from homology"/>
<dbReference type="Gene3D" id="3.30.360.10">
    <property type="entry name" value="Dihydrodipicolinate Reductase, domain 2"/>
    <property type="match status" value="1"/>
</dbReference>
<evidence type="ECO:0000256" key="7">
    <source>
        <dbReference type="ARBA" id="ARBA00023154"/>
    </source>
</evidence>
<keyword evidence="7" id="KW-0457">Lysine biosynthesis</keyword>
<dbReference type="Gene3D" id="3.40.50.720">
    <property type="entry name" value="NAD(P)-binding Rossmann-like Domain"/>
    <property type="match status" value="1"/>
</dbReference>
<reference evidence="14" key="1">
    <citation type="submission" date="2024-05" db="EMBL/GenBank/DDBJ databases">
        <title>Isolation and characterization of Sporomusa carbonis sp. nov., a carboxydotrophic hydrogenogen in the genus of Sporomusa isolated from a charcoal burning pile.</title>
        <authorList>
            <person name="Boeer T."/>
            <person name="Rosenbaum F."/>
            <person name="Eysell L."/>
            <person name="Mueller V."/>
            <person name="Daniel R."/>
            <person name="Poehlein A."/>
        </authorList>
    </citation>
    <scope>NUCLEOTIDE SEQUENCE [LARGE SCALE GENOMIC DNA]</scope>
    <source>
        <strain evidence="14">DSM 3132</strain>
    </source>
</reference>
<dbReference type="InterPro" id="IPR036291">
    <property type="entry name" value="NAD(P)-bd_dom_sf"/>
</dbReference>
<evidence type="ECO:0000259" key="13">
    <source>
        <dbReference type="Pfam" id="PF05173"/>
    </source>
</evidence>
<dbReference type="SUPFAM" id="SSF55347">
    <property type="entry name" value="Glyceraldehyde-3-phosphate dehydrogenase-like, C-terminal domain"/>
    <property type="match status" value="1"/>
</dbReference>
<evidence type="ECO:0000256" key="11">
    <source>
        <dbReference type="ARBA" id="ARBA00049396"/>
    </source>
</evidence>
<feature type="domain" description="Dihydrodipicolinate reductase N-terminal" evidence="12">
    <location>
        <begin position="4"/>
        <end position="128"/>
    </location>
</feature>
<dbReference type="RefSeq" id="WP_093797994.1">
    <property type="nucleotide sequence ID" value="NZ_CP155571.1"/>
</dbReference>
<keyword evidence="2" id="KW-0028">Amino-acid biosynthesis</keyword>
<name>A0ABZ3J2C7_SPOA4</name>
<accession>A0ABZ3J2C7</accession>
<evidence type="ECO:0000256" key="10">
    <source>
        <dbReference type="ARBA" id="ARBA00049080"/>
    </source>
</evidence>
<dbReference type="PIRSF" id="PIRSF000161">
    <property type="entry name" value="DHPR"/>
    <property type="match status" value="1"/>
</dbReference>